<dbReference type="InterPro" id="IPR020845">
    <property type="entry name" value="AMP-binding_CS"/>
</dbReference>
<dbReference type="GO" id="GO:0044550">
    <property type="term" value="P:secondary metabolite biosynthetic process"/>
    <property type="evidence" value="ECO:0007669"/>
    <property type="project" value="TreeGrafter"/>
</dbReference>
<dbReference type="AlphaFoldDB" id="A0A0F7ZYB5"/>
<dbReference type="PANTHER" id="PTHR45527">
    <property type="entry name" value="NONRIBOSOMAL PEPTIDE SYNTHETASE"/>
    <property type="match status" value="1"/>
</dbReference>
<evidence type="ECO:0000256" key="2">
    <source>
        <dbReference type="ARBA" id="ARBA00022553"/>
    </source>
</evidence>
<feature type="domain" description="Carrier" evidence="4">
    <location>
        <begin position="589"/>
        <end position="665"/>
    </location>
</feature>
<proteinExistence type="predicted"/>
<evidence type="ECO:0000256" key="1">
    <source>
        <dbReference type="ARBA" id="ARBA00022450"/>
    </source>
</evidence>
<sequence length="1125" mass="124183">MKRRISAYQAGSTCASPSSTMQGALRKGIFASLEDGSEEQEGLQVARHDPSSILFVIFTSGSTGAPKGVVISNANAASAMHYQAEHMGITAESRVYEFASYSFDVSISDFLVTLTAGGCLCVPSDQDWRTRLEESIVALNANTLDLTPSVANLLSPASVPGIHTILLSGEALRLRDVQRWWGKSMADGFSLAHVPPEAIGRDFAGWTSMYDGSRIPLEEMDEWLDDTLQTILSGRRPDRVLEIGTGSGAILFNLLGGLLGYVGLEPSQREVDFVEAAVESLPSTADRGKVRVVKAAAHDIAGLGADVGADLVILNSVIQYFPSHGYLFRVVHDILRLPGLIEHVEILPKRMKAFNEPSCFRYAAVVHVKAKDHEQRQIRHVGQDEWIDFVACKLSRREMADMLGHASDSLIAVNNIPQMATVFEQQAASFFSQGDPESRLQDCRLPLLSQALEPGSCLSAADLVELAEQAGCRVEISWARQFSQRGGIDAIFHRLPSTNGSNRTLFRFPTDHRDRPYHSFTSRPLMQHAKKKVKQELHQRLYAQLPSYMVPRTIIVLDEMPVNNSGKLNRRELADRMASGKQGRIPGKQPTTEAERRMQRIWAEVLDMNPAAVGVDDSFFQLDGDSIVAMKAVAKARNSGINITAADIFRKETISALVREPRLDEPGPDQGSAQEVDLIEPDTKRALLEYLDSADMGIHSTEVADILPLTSFQEMIALEATVLRRQSASYFYLDLGTDLDLQLFRMSCRLLVQILPILRALFLSLRGEFWQVILKQLDPTIQIHDIVGNDVDRLSHEFCLQDLENYSPPCQVPLSFTLLRHKDRGTRLILRLCHAQFDGICLRAVFQSLVDGCSKDRDLPPPAPDFSSFLSYALRRRASCVAYWNELLRGSRLSSIRPNLPAPSFVADSEPVPVQVNASLDLACLPDKITAATLVSTAWAVLVSRITAQDDVVYGHVIAGRNAVMEGIDDLVGPSLNFIPVRARLQPTQSLASLLLASQDQFLAMGEADLLSTRDIVKYCTDWPVGSDFESVVHHQNVDAPEIRTPKGVARVIDFDNPHFVFSNIRVISSRGQGKLHVLLSANSHIWTLGTAHALMDSLVWVIRRLVDSADSSVASCMQGIQLML</sequence>
<accession>A0A0F7ZYB5</accession>
<dbReference type="GO" id="GO:0005737">
    <property type="term" value="C:cytoplasm"/>
    <property type="evidence" value="ECO:0007669"/>
    <property type="project" value="TreeGrafter"/>
</dbReference>
<dbReference type="InterPro" id="IPR029063">
    <property type="entry name" value="SAM-dependent_MTases_sf"/>
</dbReference>
<protein>
    <recommendedName>
        <fullName evidence="4">Carrier domain-containing protein</fullName>
    </recommendedName>
</protein>
<dbReference type="FunFam" id="1.10.1200.10:FF:000005">
    <property type="entry name" value="Nonribosomal peptide synthetase 1"/>
    <property type="match status" value="1"/>
</dbReference>
<dbReference type="GO" id="GO:0043041">
    <property type="term" value="P:amino acid activation for nonribosomal peptide biosynthetic process"/>
    <property type="evidence" value="ECO:0007669"/>
    <property type="project" value="TreeGrafter"/>
</dbReference>
<dbReference type="Gene3D" id="3.30.559.10">
    <property type="entry name" value="Chloramphenicol acetyltransferase-like domain"/>
    <property type="match status" value="1"/>
</dbReference>
<dbReference type="GO" id="GO:0016874">
    <property type="term" value="F:ligase activity"/>
    <property type="evidence" value="ECO:0007669"/>
    <property type="project" value="UniProtKB-KW"/>
</dbReference>
<dbReference type="Proteomes" id="UP000054481">
    <property type="component" value="Unassembled WGS sequence"/>
</dbReference>
<dbReference type="InterPro" id="IPR023213">
    <property type="entry name" value="CAT-like_dom_sf"/>
</dbReference>
<dbReference type="InterPro" id="IPR036736">
    <property type="entry name" value="ACP-like_sf"/>
</dbReference>
<dbReference type="EMBL" id="KQ030551">
    <property type="protein sequence ID" value="KJZ72182.1"/>
    <property type="molecule type" value="Genomic_DNA"/>
</dbReference>
<gene>
    <name evidence="5" type="ORF">HIM_08447</name>
</gene>
<dbReference type="Gene3D" id="3.30.559.30">
    <property type="entry name" value="Nonribosomal peptide synthetase, condensation domain"/>
    <property type="match status" value="1"/>
</dbReference>
<dbReference type="Pfam" id="PF00501">
    <property type="entry name" value="AMP-binding"/>
    <property type="match status" value="1"/>
</dbReference>
<dbReference type="SUPFAM" id="SSF47336">
    <property type="entry name" value="ACP-like"/>
    <property type="match status" value="1"/>
</dbReference>
<dbReference type="Gene3D" id="3.40.50.150">
    <property type="entry name" value="Vaccinia Virus protein VP39"/>
    <property type="match status" value="1"/>
</dbReference>
<organism evidence="5 6">
    <name type="scientific">Hirsutella minnesotensis 3608</name>
    <dbReference type="NCBI Taxonomy" id="1043627"/>
    <lineage>
        <taxon>Eukaryota</taxon>
        <taxon>Fungi</taxon>
        <taxon>Dikarya</taxon>
        <taxon>Ascomycota</taxon>
        <taxon>Pezizomycotina</taxon>
        <taxon>Sordariomycetes</taxon>
        <taxon>Hypocreomycetidae</taxon>
        <taxon>Hypocreales</taxon>
        <taxon>Ophiocordycipitaceae</taxon>
        <taxon>Hirsutella</taxon>
    </lineage>
</organism>
<dbReference type="PANTHER" id="PTHR45527:SF12">
    <property type="entry name" value="NONRIBOSOMAL PEPTIDE SYNTHETASE IVOA"/>
    <property type="match status" value="1"/>
</dbReference>
<keyword evidence="1" id="KW-0596">Phosphopantetheine</keyword>
<keyword evidence="2" id="KW-0597">Phosphoprotein</keyword>
<evidence type="ECO:0000259" key="4">
    <source>
        <dbReference type="PROSITE" id="PS50075"/>
    </source>
</evidence>
<dbReference type="InterPro" id="IPR042099">
    <property type="entry name" value="ANL_N_sf"/>
</dbReference>
<dbReference type="PROSITE" id="PS00455">
    <property type="entry name" value="AMP_BINDING"/>
    <property type="match status" value="1"/>
</dbReference>
<dbReference type="SUPFAM" id="SSF52777">
    <property type="entry name" value="CoA-dependent acyltransferases"/>
    <property type="match status" value="2"/>
</dbReference>
<dbReference type="SUPFAM" id="SSF56801">
    <property type="entry name" value="Acetyl-CoA synthetase-like"/>
    <property type="match status" value="2"/>
</dbReference>
<keyword evidence="6" id="KW-1185">Reference proteome</keyword>
<dbReference type="Pfam" id="PF00668">
    <property type="entry name" value="Condensation"/>
    <property type="match status" value="1"/>
</dbReference>
<dbReference type="PROSITE" id="PS50075">
    <property type="entry name" value="CARRIER"/>
    <property type="match status" value="1"/>
</dbReference>
<dbReference type="InterPro" id="IPR045851">
    <property type="entry name" value="AMP-bd_C_sf"/>
</dbReference>
<dbReference type="SUPFAM" id="SSF53335">
    <property type="entry name" value="S-adenosyl-L-methionine-dependent methyltransferases"/>
    <property type="match status" value="1"/>
</dbReference>
<dbReference type="Gene3D" id="3.30.300.30">
    <property type="match status" value="1"/>
</dbReference>
<evidence type="ECO:0000313" key="6">
    <source>
        <dbReference type="Proteomes" id="UP000054481"/>
    </source>
</evidence>
<dbReference type="Pfam" id="PF00550">
    <property type="entry name" value="PP-binding"/>
    <property type="match status" value="1"/>
</dbReference>
<dbReference type="InterPro" id="IPR009081">
    <property type="entry name" value="PP-bd_ACP"/>
</dbReference>
<evidence type="ECO:0000256" key="3">
    <source>
        <dbReference type="ARBA" id="ARBA00022598"/>
    </source>
</evidence>
<dbReference type="InterPro" id="IPR001242">
    <property type="entry name" value="Condensation_dom"/>
</dbReference>
<dbReference type="Gene3D" id="3.40.50.12780">
    <property type="entry name" value="N-terminal domain of ligase-like"/>
    <property type="match status" value="1"/>
</dbReference>
<dbReference type="OrthoDB" id="4926266at2759"/>
<dbReference type="GO" id="GO:0031177">
    <property type="term" value="F:phosphopantetheine binding"/>
    <property type="evidence" value="ECO:0007669"/>
    <property type="project" value="TreeGrafter"/>
</dbReference>
<keyword evidence="3" id="KW-0436">Ligase</keyword>
<name>A0A0F7ZYB5_9HYPO</name>
<dbReference type="CDD" id="cd19542">
    <property type="entry name" value="CT_NRPS-like"/>
    <property type="match status" value="1"/>
</dbReference>
<reference evidence="5 6" key="1">
    <citation type="journal article" date="2014" name="Genome Biol. Evol.">
        <title>Comparative genomics and transcriptomics analyses reveal divergent lifestyle features of nematode endoparasitic fungus Hirsutella minnesotensis.</title>
        <authorList>
            <person name="Lai Y."/>
            <person name="Liu K."/>
            <person name="Zhang X."/>
            <person name="Zhang X."/>
            <person name="Li K."/>
            <person name="Wang N."/>
            <person name="Shu C."/>
            <person name="Wu Y."/>
            <person name="Wang C."/>
            <person name="Bushley K.E."/>
            <person name="Xiang M."/>
            <person name="Liu X."/>
        </authorList>
    </citation>
    <scope>NUCLEOTIDE SEQUENCE [LARGE SCALE GENOMIC DNA]</scope>
    <source>
        <strain evidence="5 6">3608</strain>
    </source>
</reference>
<evidence type="ECO:0000313" key="5">
    <source>
        <dbReference type="EMBL" id="KJZ72182.1"/>
    </source>
</evidence>
<dbReference type="Gene3D" id="1.10.1200.10">
    <property type="entry name" value="ACP-like"/>
    <property type="match status" value="1"/>
</dbReference>
<dbReference type="InterPro" id="IPR000873">
    <property type="entry name" value="AMP-dep_synth/lig_dom"/>
</dbReference>